<dbReference type="AlphaFoldDB" id="A0A2Z4LLM2"/>
<dbReference type="RefSeq" id="WP_029330639.1">
    <property type="nucleotide sequence ID" value="NZ_CP030103.1"/>
</dbReference>
<accession>A0A2Z4LLM2</accession>
<evidence type="ECO:0000313" key="2">
    <source>
        <dbReference type="Proteomes" id="UP000249865"/>
    </source>
</evidence>
<dbReference type="InterPro" id="IPR038087">
    <property type="entry name" value="RNAP_delta_N_dom_sf"/>
</dbReference>
<proteinExistence type="predicted"/>
<dbReference type="EMBL" id="CP030103">
    <property type="protein sequence ID" value="AWX42564.1"/>
    <property type="molecule type" value="Genomic_DNA"/>
</dbReference>
<evidence type="ECO:0000313" key="1">
    <source>
        <dbReference type="EMBL" id="AWX42564.1"/>
    </source>
</evidence>
<organism evidence="1 2">
    <name type="scientific">Metamycoplasma cloacale</name>
    <dbReference type="NCBI Taxonomy" id="92401"/>
    <lineage>
        <taxon>Bacteria</taxon>
        <taxon>Bacillati</taxon>
        <taxon>Mycoplasmatota</taxon>
        <taxon>Mycoplasmoidales</taxon>
        <taxon>Metamycoplasmataceae</taxon>
        <taxon>Metamycoplasma</taxon>
    </lineage>
</organism>
<dbReference type="KEGG" id="mclo:DK849_00485"/>
<dbReference type="OrthoDB" id="399771at2"/>
<gene>
    <name evidence="1" type="ORF">DK849_00485</name>
</gene>
<dbReference type="Proteomes" id="UP000249865">
    <property type="component" value="Chromosome"/>
</dbReference>
<reference evidence="2" key="1">
    <citation type="submission" date="2018-06" db="EMBL/GenBank/DDBJ databases">
        <title>Complete genome sequences of Mycoplasma anatis, M. anseris and M. cloacale type strains.</title>
        <authorList>
            <person name="Grozner D."/>
            <person name="Forro B."/>
            <person name="Sulyok K.M."/>
            <person name="Marton S."/>
            <person name="Kreizinger Z."/>
            <person name="Banyai K."/>
            <person name="Gyuranecz M."/>
        </authorList>
    </citation>
    <scope>NUCLEOTIDE SEQUENCE [LARGE SCALE GENOMIC DNA]</scope>
    <source>
        <strain evidence="2">NCTC 10199</strain>
    </source>
</reference>
<protein>
    <submittedName>
        <fullName evidence="1">Uncharacterized protein</fullName>
    </submittedName>
</protein>
<keyword evidence="2" id="KW-1185">Reference proteome</keyword>
<name>A0A2Z4LLM2_9BACT</name>
<dbReference type="NCBIfam" id="NF045964">
    <property type="entry name" value="RNAP_delt_plasma"/>
    <property type="match status" value="1"/>
</dbReference>
<sequence length="84" mass="9658">METKTMTDIAIEIIGSSKGKEFSDIFEGTKNVLLDQWIAESKSDISEEELLEVKRGILYKLLTIDGNFFRNEDGTWTTIRPDRE</sequence>
<dbReference type="Gene3D" id="1.10.10.1250">
    <property type="entry name" value="RNA polymerase, subunit delta, N-terminal domain"/>
    <property type="match status" value="1"/>
</dbReference>